<dbReference type="AlphaFoldDB" id="G9WSK8"/>
<name>G9WSK8_9FIRM</name>
<protein>
    <recommendedName>
        <fullName evidence="3">N-acetyltransferase domain-containing protein</fullName>
    </recommendedName>
</protein>
<keyword evidence="1" id="KW-0808">Transferase</keyword>
<evidence type="ECO:0000256" key="1">
    <source>
        <dbReference type="ARBA" id="ARBA00022679"/>
    </source>
</evidence>
<dbReference type="SUPFAM" id="SSF55729">
    <property type="entry name" value="Acyl-CoA N-acyltransferases (Nat)"/>
    <property type="match status" value="1"/>
</dbReference>
<dbReference type="PATRIC" id="fig|796944.3.peg.593"/>
<reference evidence="4 5" key="1">
    <citation type="submission" date="2011-08" db="EMBL/GenBank/DDBJ databases">
        <title>The Genome Sequence of Oribacterium sp. ACB7.</title>
        <authorList>
            <consortium name="The Broad Institute Genome Sequencing Platform"/>
            <person name="Earl A."/>
            <person name="Ward D."/>
            <person name="Feldgarden M."/>
            <person name="Gevers D."/>
            <person name="Sizova M."/>
            <person name="Hazen A."/>
            <person name="Epstein S."/>
            <person name="Young S.K."/>
            <person name="Zeng Q."/>
            <person name="Gargeya S."/>
            <person name="Fitzgerald M."/>
            <person name="Haas B."/>
            <person name="Abouelleil A."/>
            <person name="Alvarado L."/>
            <person name="Arachchi H.M."/>
            <person name="Berlin A."/>
            <person name="Brown A."/>
            <person name="Chapman S.B."/>
            <person name="Chen Z."/>
            <person name="Dunbar C."/>
            <person name="Freedman E."/>
            <person name="Gearin G."/>
            <person name="Gellesch M."/>
            <person name="Goldberg J."/>
            <person name="Griggs A."/>
            <person name="Gujja S."/>
            <person name="Heiman D."/>
            <person name="Howarth C."/>
            <person name="Larson L."/>
            <person name="Lui A."/>
            <person name="MacDonald P.J.P."/>
            <person name="Montmayeur A."/>
            <person name="Murphy C."/>
            <person name="Neiman D."/>
            <person name="Pearson M."/>
            <person name="Priest M."/>
            <person name="Roberts A."/>
            <person name="Saif S."/>
            <person name="Shea T."/>
            <person name="Shenoy N."/>
            <person name="Sisk P."/>
            <person name="Stolte C."/>
            <person name="Sykes S."/>
            <person name="Wortman J."/>
            <person name="Nusbaum C."/>
            <person name="Birren B."/>
        </authorList>
    </citation>
    <scope>NUCLEOTIDE SEQUENCE [LARGE SCALE GENOMIC DNA]</scope>
    <source>
        <strain evidence="4 5">ACB7</strain>
    </source>
</reference>
<dbReference type="PANTHER" id="PTHR10908:SF0">
    <property type="entry name" value="SEROTONIN N-ACETYLTRANSFERASE"/>
    <property type="match status" value="1"/>
</dbReference>
<dbReference type="EMBL" id="AFZD01000006">
    <property type="protein sequence ID" value="EHL13595.1"/>
    <property type="molecule type" value="Genomic_DNA"/>
</dbReference>
<evidence type="ECO:0000313" key="5">
    <source>
        <dbReference type="Proteomes" id="UP000003527"/>
    </source>
</evidence>
<dbReference type="RefSeq" id="WP_009537731.1">
    <property type="nucleotide sequence ID" value="NZ_JH414506.1"/>
</dbReference>
<sequence length="168" mass="19544">MYTDGRYLFRTAETDDVKVLWEMEKICFPKNEANSFEDVKDRVEKATEDYLIAFDQVNGKIAGYLSGIHSSSDCFLDKFFTDASLHEKGAKHCYLLSLEVLPEYRGKGIASKIMERYLKREEERGTEKVFLTCHAHYIPFYEDMGFEHIGTSSSVWGGETWEDMVYRI</sequence>
<dbReference type="InterPro" id="IPR000182">
    <property type="entry name" value="GNAT_dom"/>
</dbReference>
<proteinExistence type="predicted"/>
<dbReference type="PANTHER" id="PTHR10908">
    <property type="entry name" value="SEROTONIN N-ACETYLTRANSFERASE"/>
    <property type="match status" value="1"/>
</dbReference>
<feature type="domain" description="N-acetyltransferase" evidence="3">
    <location>
        <begin position="7"/>
        <end position="168"/>
    </location>
</feature>
<comment type="caution">
    <text evidence="4">The sequence shown here is derived from an EMBL/GenBank/DDBJ whole genome shotgun (WGS) entry which is preliminary data.</text>
</comment>
<gene>
    <name evidence="4" type="ORF">HMPREF9624_02074</name>
</gene>
<dbReference type="Pfam" id="PF00583">
    <property type="entry name" value="Acetyltransf_1"/>
    <property type="match status" value="1"/>
</dbReference>
<dbReference type="CDD" id="cd04301">
    <property type="entry name" value="NAT_SF"/>
    <property type="match status" value="1"/>
</dbReference>
<dbReference type="GO" id="GO:0008080">
    <property type="term" value="F:N-acetyltransferase activity"/>
    <property type="evidence" value="ECO:0007669"/>
    <property type="project" value="UniProtKB-ARBA"/>
</dbReference>
<dbReference type="Gene3D" id="3.40.630.30">
    <property type="match status" value="1"/>
</dbReference>
<dbReference type="HOGENOM" id="CLU_061829_2_0_9"/>
<keyword evidence="2" id="KW-0012">Acyltransferase</keyword>
<dbReference type="Proteomes" id="UP000003527">
    <property type="component" value="Unassembled WGS sequence"/>
</dbReference>
<organism evidence="4 5">
    <name type="scientific">Oribacterium asaccharolyticum ACB7</name>
    <dbReference type="NCBI Taxonomy" id="796944"/>
    <lineage>
        <taxon>Bacteria</taxon>
        <taxon>Bacillati</taxon>
        <taxon>Bacillota</taxon>
        <taxon>Clostridia</taxon>
        <taxon>Lachnospirales</taxon>
        <taxon>Lachnospiraceae</taxon>
        <taxon>Oribacterium</taxon>
    </lineage>
</organism>
<dbReference type="InterPro" id="IPR016181">
    <property type="entry name" value="Acyl_CoA_acyltransferase"/>
</dbReference>
<evidence type="ECO:0000313" key="4">
    <source>
        <dbReference type="EMBL" id="EHL13595.1"/>
    </source>
</evidence>
<accession>G9WSK8</accession>
<dbReference type="InterPro" id="IPR051635">
    <property type="entry name" value="SNAT-like"/>
</dbReference>
<dbReference type="PROSITE" id="PS51186">
    <property type="entry name" value="GNAT"/>
    <property type="match status" value="1"/>
</dbReference>
<evidence type="ECO:0000259" key="3">
    <source>
        <dbReference type="PROSITE" id="PS51186"/>
    </source>
</evidence>
<evidence type="ECO:0000256" key="2">
    <source>
        <dbReference type="ARBA" id="ARBA00023315"/>
    </source>
</evidence>
<keyword evidence="5" id="KW-1185">Reference proteome</keyword>